<name>A0A6A3MRY9_9STRA</name>
<dbReference type="PROSITE" id="PS51471">
    <property type="entry name" value="FE2OG_OXY"/>
    <property type="match status" value="1"/>
</dbReference>
<dbReference type="Proteomes" id="UP000429607">
    <property type="component" value="Unassembled WGS sequence"/>
</dbReference>
<feature type="domain" description="Fe2OG dioxygenase" evidence="1">
    <location>
        <begin position="44"/>
        <end position="145"/>
    </location>
</feature>
<dbReference type="EMBL" id="QXFT01000515">
    <property type="protein sequence ID" value="KAE9341853.1"/>
    <property type="molecule type" value="Genomic_DNA"/>
</dbReference>
<sequence length="669" mass="74344">MDDNVRNSWQLEPGQVEIKNSQWHTGIRMLSATIAERLGYEGVALNCVLYKMLIYGEGGHFVKHQDTEKEDGMIATLVVQLPSLHEGGDLIIYRDGKAMYRHDFGKADGSASYFPHYAVHYADAEHALEKVTKGYRLVLVYSLCLPPKMIYLKKSHDKVHGLAEAISGMVIGEESFALVLTHEYTDKSVGDLGVGALKGIDRARFSALKGANDVVSADKQLQFFIVGLSCTIDYIGEAGGAMSEWEEHERMNYVFWYSERGGFFASEESIGLNFLNPGQETFDRLWRPHGKTSEVGYLGNEGNTKETTYSRYAVTAWPASQGVKIALRLSNSLSVAMKCLQSQAPVDAAMLKEFMDACDTKADEIPRSFFQTLSKLLVDLGDSALAVYFLTKFFHQTELAAALIPIARKFDWEEVGPILSRYLLDASDENTMAMSVDIVDKVGEGAAQSALFKLATDTALKLSGKKLAKLYELPLICKWFICLGDKQTFEKLAAKFTSTDANRLEPVTEAFLKNVDYLDRGGDKCGAFGSVLAVRIEWLNSKQQIQELNKPFSWEMPDAEFQGHPQVQAFLRGPDDSMTTKGVADFEDLQAARNFAAESMRKEQVGASFEMEAAEEGDTAFVNICKTRDLHLGQQTTVAEYSTELKLLVDCYDEVTCGLPKKRARVEGC</sequence>
<dbReference type="InterPro" id="IPR044862">
    <property type="entry name" value="Pro_4_hyd_alph_FE2OG_OXY"/>
</dbReference>
<proteinExistence type="predicted"/>
<evidence type="ECO:0000313" key="3">
    <source>
        <dbReference type="EMBL" id="KAE9341853.1"/>
    </source>
</evidence>
<keyword evidence="5" id="KW-1185">Reference proteome</keyword>
<evidence type="ECO:0000313" key="5">
    <source>
        <dbReference type="Proteomes" id="UP000434957"/>
    </source>
</evidence>
<dbReference type="Pfam" id="PF13640">
    <property type="entry name" value="2OG-FeII_Oxy_3"/>
    <property type="match status" value="1"/>
</dbReference>
<evidence type="ECO:0000313" key="4">
    <source>
        <dbReference type="Proteomes" id="UP000429607"/>
    </source>
</evidence>
<dbReference type="PANTHER" id="PTHR33099">
    <property type="entry name" value="FE2OG DIOXYGENASE DOMAIN-CONTAINING PROTEIN"/>
    <property type="match status" value="1"/>
</dbReference>
<dbReference type="Gene3D" id="2.60.120.620">
    <property type="entry name" value="q2cbj1_9rhob like domain"/>
    <property type="match status" value="1"/>
</dbReference>
<protein>
    <recommendedName>
        <fullName evidence="1">Fe2OG dioxygenase domain-containing protein</fullName>
    </recommendedName>
</protein>
<dbReference type="PANTHER" id="PTHR33099:SF7">
    <property type="entry name" value="MYND-TYPE DOMAIN-CONTAINING PROTEIN"/>
    <property type="match status" value="1"/>
</dbReference>
<dbReference type="AlphaFoldDB" id="A0A6A3MRY9"/>
<dbReference type="Proteomes" id="UP000434957">
    <property type="component" value="Unassembled WGS sequence"/>
</dbReference>
<dbReference type="EMBL" id="QXFV01000494">
    <property type="protein sequence ID" value="KAE9035914.1"/>
    <property type="molecule type" value="Genomic_DNA"/>
</dbReference>
<reference evidence="2 4" key="1">
    <citation type="submission" date="2018-09" db="EMBL/GenBank/DDBJ databases">
        <title>Genomic investigation of the strawberry pathogen Phytophthora fragariae indicates pathogenicity is determined by transcriptional variation in three key races.</title>
        <authorList>
            <person name="Adams T.M."/>
            <person name="Armitage A.D."/>
            <person name="Sobczyk M.K."/>
            <person name="Bates H.J."/>
            <person name="Dunwell J.M."/>
            <person name="Nellist C.F."/>
            <person name="Harrison R.J."/>
        </authorList>
    </citation>
    <scope>NUCLEOTIDE SEQUENCE [LARGE SCALE GENOMIC DNA]</scope>
    <source>
        <strain evidence="2 4">SCRP249</strain>
        <strain evidence="3 5">SCRP333</strain>
    </source>
</reference>
<evidence type="ECO:0000313" key="2">
    <source>
        <dbReference type="EMBL" id="KAE9035914.1"/>
    </source>
</evidence>
<comment type="caution">
    <text evidence="2">The sequence shown here is derived from an EMBL/GenBank/DDBJ whole genome shotgun (WGS) entry which is preliminary data.</text>
</comment>
<accession>A0A6A3MRY9</accession>
<organism evidence="2 4">
    <name type="scientific">Phytophthora rubi</name>
    <dbReference type="NCBI Taxonomy" id="129364"/>
    <lineage>
        <taxon>Eukaryota</taxon>
        <taxon>Sar</taxon>
        <taxon>Stramenopiles</taxon>
        <taxon>Oomycota</taxon>
        <taxon>Peronosporomycetes</taxon>
        <taxon>Peronosporales</taxon>
        <taxon>Peronosporaceae</taxon>
        <taxon>Phytophthora</taxon>
    </lineage>
</organism>
<dbReference type="InterPro" id="IPR005123">
    <property type="entry name" value="Oxoglu/Fe-dep_dioxygenase_dom"/>
</dbReference>
<evidence type="ECO:0000259" key="1">
    <source>
        <dbReference type="PROSITE" id="PS51471"/>
    </source>
</evidence>
<gene>
    <name evidence="2" type="ORF">PR001_g9081</name>
    <name evidence="3" type="ORF">PR003_g9771</name>
</gene>